<reference evidence="5 6" key="1">
    <citation type="submission" date="2018-08" db="EMBL/GenBank/DDBJ databases">
        <title>A genome reference for cultivated species of the human gut microbiota.</title>
        <authorList>
            <person name="Zou Y."/>
            <person name="Xue W."/>
            <person name="Luo G."/>
        </authorList>
    </citation>
    <scope>NUCLEOTIDE SEQUENCE [LARGE SCALE GENOMIC DNA]</scope>
    <source>
        <strain evidence="4 5">AM16-50</strain>
        <strain evidence="3 6">AM34-17</strain>
    </source>
</reference>
<evidence type="ECO:0000313" key="4">
    <source>
        <dbReference type="EMBL" id="RHH75409.1"/>
    </source>
</evidence>
<dbReference type="GeneID" id="49205526"/>
<organism evidence="4 5">
    <name type="scientific">Parabacteroides merdae</name>
    <dbReference type="NCBI Taxonomy" id="46503"/>
    <lineage>
        <taxon>Bacteria</taxon>
        <taxon>Pseudomonadati</taxon>
        <taxon>Bacteroidota</taxon>
        <taxon>Bacteroidia</taxon>
        <taxon>Bacteroidales</taxon>
        <taxon>Tannerellaceae</taxon>
        <taxon>Parabacteroides</taxon>
    </lineage>
</organism>
<dbReference type="EMBL" id="QSII01000001">
    <property type="protein sequence ID" value="RHC90164.1"/>
    <property type="molecule type" value="Genomic_DNA"/>
</dbReference>
<dbReference type="EMBL" id="WNDD01000005">
    <property type="protein sequence ID" value="MTV01106.1"/>
    <property type="molecule type" value="Genomic_DNA"/>
</dbReference>
<comment type="caution">
    <text evidence="4">The sequence shown here is derived from an EMBL/GenBank/DDBJ whole genome shotgun (WGS) entry which is preliminary data.</text>
</comment>
<protein>
    <submittedName>
        <fullName evidence="4">Uncharacterized protein</fullName>
    </submittedName>
</protein>
<dbReference type="Proteomes" id="UP000482671">
    <property type="component" value="Unassembled WGS sequence"/>
</dbReference>
<accession>A0A414XNF9</accession>
<feature type="compositionally biased region" description="Polar residues" evidence="1">
    <location>
        <begin position="47"/>
        <end position="57"/>
    </location>
</feature>
<evidence type="ECO:0000313" key="6">
    <source>
        <dbReference type="Proteomes" id="UP000286260"/>
    </source>
</evidence>
<dbReference type="Proteomes" id="UP000283732">
    <property type="component" value="Unassembled WGS sequence"/>
</dbReference>
<evidence type="ECO:0000313" key="3">
    <source>
        <dbReference type="EMBL" id="RHC90164.1"/>
    </source>
</evidence>
<gene>
    <name evidence="4" type="ORF">DW191_16145</name>
    <name evidence="3" type="ORF">DW828_01120</name>
    <name evidence="2" type="ORF">GME02_05400</name>
</gene>
<dbReference type="EMBL" id="QRKC01000008">
    <property type="protein sequence ID" value="RHH75409.1"/>
    <property type="molecule type" value="Genomic_DNA"/>
</dbReference>
<dbReference type="RefSeq" id="WP_005634623.1">
    <property type="nucleotide sequence ID" value="NZ_BAABYG010000001.1"/>
</dbReference>
<reference evidence="2 7" key="2">
    <citation type="journal article" date="2019" name="Nat. Med.">
        <title>A library of human gut bacterial isolates paired with longitudinal multiomics data enables mechanistic microbiome research.</title>
        <authorList>
            <person name="Poyet M."/>
            <person name="Groussin M."/>
            <person name="Gibbons S.M."/>
            <person name="Avila-Pacheco J."/>
            <person name="Jiang X."/>
            <person name="Kearney S.M."/>
            <person name="Perrotta A.R."/>
            <person name="Berdy B."/>
            <person name="Zhao S."/>
            <person name="Lieberman T.D."/>
            <person name="Swanson P.K."/>
            <person name="Smith M."/>
            <person name="Roesemann S."/>
            <person name="Alexander J.E."/>
            <person name="Rich S.A."/>
            <person name="Livny J."/>
            <person name="Vlamakis H."/>
            <person name="Clish C."/>
            <person name="Bullock K."/>
            <person name="Deik A."/>
            <person name="Scott J."/>
            <person name="Pierce K.A."/>
            <person name="Xavier R.J."/>
            <person name="Alm E.J."/>
        </authorList>
    </citation>
    <scope>NUCLEOTIDE SEQUENCE [LARGE SCALE GENOMIC DNA]</scope>
    <source>
        <strain evidence="2 7">BIOML-A11</strain>
    </source>
</reference>
<evidence type="ECO:0000313" key="5">
    <source>
        <dbReference type="Proteomes" id="UP000283732"/>
    </source>
</evidence>
<evidence type="ECO:0000313" key="7">
    <source>
        <dbReference type="Proteomes" id="UP000482671"/>
    </source>
</evidence>
<evidence type="ECO:0000313" key="2">
    <source>
        <dbReference type="EMBL" id="MTV01106.1"/>
    </source>
</evidence>
<dbReference type="Proteomes" id="UP000286260">
    <property type="component" value="Unassembled WGS sequence"/>
</dbReference>
<evidence type="ECO:0000256" key="1">
    <source>
        <dbReference type="SAM" id="MobiDB-lite"/>
    </source>
</evidence>
<proteinExistence type="predicted"/>
<dbReference type="AlphaFoldDB" id="A0A414XNF9"/>
<feature type="region of interest" description="Disordered" evidence="1">
    <location>
        <begin position="41"/>
        <end position="66"/>
    </location>
</feature>
<sequence>MIDQLNLGRKLLNIRLIPGIPAVLYFVHPYSLARQPCSFRASDYSHKSSAAKQTTYGSYPKNESIP</sequence>
<name>A0A414XNF9_9BACT</name>